<feature type="non-terminal residue" evidence="2">
    <location>
        <position position="201"/>
    </location>
</feature>
<dbReference type="Gene3D" id="2.170.130.10">
    <property type="entry name" value="TonB-dependent receptor, plug domain"/>
    <property type="match status" value="1"/>
</dbReference>
<accession>X1F409</accession>
<dbReference type="InterPro" id="IPR039426">
    <property type="entry name" value="TonB-dep_rcpt-like"/>
</dbReference>
<name>X1F409_9ZZZZ</name>
<proteinExistence type="predicted"/>
<comment type="caution">
    <text evidence="2">The sequence shown here is derived from an EMBL/GenBank/DDBJ whole genome shotgun (WGS) entry which is preliminary data.</text>
</comment>
<dbReference type="SUPFAM" id="SSF56935">
    <property type="entry name" value="Porins"/>
    <property type="match status" value="1"/>
</dbReference>
<protein>
    <recommendedName>
        <fullName evidence="1">TonB-dependent receptor plug domain-containing protein</fullName>
    </recommendedName>
</protein>
<dbReference type="Pfam" id="PF07715">
    <property type="entry name" value="Plug"/>
    <property type="match status" value="1"/>
</dbReference>
<dbReference type="InterPro" id="IPR013784">
    <property type="entry name" value="Carb-bd-like_fold"/>
</dbReference>
<dbReference type="InterPro" id="IPR037066">
    <property type="entry name" value="Plug_dom_sf"/>
</dbReference>
<dbReference type="Pfam" id="PF13715">
    <property type="entry name" value="CarbopepD_reg_2"/>
    <property type="match status" value="1"/>
</dbReference>
<organism evidence="2">
    <name type="scientific">marine sediment metagenome</name>
    <dbReference type="NCBI Taxonomy" id="412755"/>
    <lineage>
        <taxon>unclassified sequences</taxon>
        <taxon>metagenomes</taxon>
        <taxon>ecological metagenomes</taxon>
    </lineage>
</organism>
<dbReference type="AlphaFoldDB" id="X1F409"/>
<dbReference type="SUPFAM" id="SSF49452">
    <property type="entry name" value="Starch-binding domain-like"/>
    <property type="match status" value="1"/>
</dbReference>
<dbReference type="InterPro" id="IPR012910">
    <property type="entry name" value="Plug_dom"/>
</dbReference>
<reference evidence="2" key="1">
    <citation type="journal article" date="2014" name="Front. Microbiol.">
        <title>High frequency of phylogenetically diverse reductive dehalogenase-homologous genes in deep subseafloor sedimentary metagenomes.</title>
        <authorList>
            <person name="Kawai M."/>
            <person name="Futagami T."/>
            <person name="Toyoda A."/>
            <person name="Takaki Y."/>
            <person name="Nishi S."/>
            <person name="Hori S."/>
            <person name="Arai W."/>
            <person name="Tsubouchi T."/>
            <person name="Morono Y."/>
            <person name="Uchiyama I."/>
            <person name="Ito T."/>
            <person name="Fujiyama A."/>
            <person name="Inagaki F."/>
            <person name="Takami H."/>
        </authorList>
    </citation>
    <scope>NUCLEOTIDE SEQUENCE</scope>
    <source>
        <strain evidence="2">Expedition CK06-06</strain>
    </source>
</reference>
<sequence length="201" mass="22868">MENQNLRLFFVLLSSVFFLFAGEYGRITGKVVDKETGEPLIGVEVTVNEINLTVTTDENGEYIIPYIKAAKYSLSMYFLAYELTNYIDVVVNTGHTTILNTQMSPKHPIDDYYGYVLRAKRPLIDFSQTSSSQIITSEEIERLPVTTIDEIIKLQPEIIESDFGLHLRGGGYDEITYYLNGITIMSPYYTGWQHARINPLA</sequence>
<dbReference type="GO" id="GO:0030246">
    <property type="term" value="F:carbohydrate binding"/>
    <property type="evidence" value="ECO:0007669"/>
    <property type="project" value="InterPro"/>
</dbReference>
<dbReference type="Gene3D" id="2.60.40.1120">
    <property type="entry name" value="Carboxypeptidase-like, regulatory domain"/>
    <property type="match status" value="1"/>
</dbReference>
<dbReference type="EMBL" id="BARU01004831">
    <property type="protein sequence ID" value="GAH24104.1"/>
    <property type="molecule type" value="Genomic_DNA"/>
</dbReference>
<evidence type="ECO:0000313" key="2">
    <source>
        <dbReference type="EMBL" id="GAH24104.1"/>
    </source>
</evidence>
<feature type="domain" description="TonB-dependent receptor plug" evidence="1">
    <location>
        <begin position="128"/>
        <end position="199"/>
    </location>
</feature>
<evidence type="ECO:0000259" key="1">
    <source>
        <dbReference type="Pfam" id="PF07715"/>
    </source>
</evidence>
<dbReference type="PROSITE" id="PS52016">
    <property type="entry name" value="TONB_DEPENDENT_REC_3"/>
    <property type="match status" value="1"/>
</dbReference>
<gene>
    <name evidence="2" type="ORF">S03H2_09474</name>
</gene>